<evidence type="ECO:0000313" key="3">
    <source>
        <dbReference type="Proteomes" id="UP000001645"/>
    </source>
</evidence>
<dbReference type="PANTHER" id="PTHR33768">
    <property type="entry name" value="MIP11318P"/>
    <property type="match status" value="1"/>
</dbReference>
<reference evidence="2" key="3">
    <citation type="submission" date="2025-09" db="UniProtKB">
        <authorList>
            <consortium name="Ensembl"/>
        </authorList>
    </citation>
    <scope>IDENTIFICATION</scope>
</reference>
<dbReference type="AlphaFoldDB" id="A0A803XXH5"/>
<proteinExistence type="inferred from homology"/>
<dbReference type="InterPro" id="IPR029488">
    <property type="entry name" value="Hmw/CFAP97"/>
</dbReference>
<comment type="similarity">
    <text evidence="1">Belongs to the CFAP97 family.</text>
</comment>
<protein>
    <submittedName>
        <fullName evidence="2">CFAP97 domain containing 1</fullName>
    </submittedName>
</protein>
<reference evidence="2 3" key="1">
    <citation type="journal article" date="2010" name="PLoS Biol.">
        <title>Multi-platform next-generation sequencing of the domestic turkey (Meleagris gallopavo): genome assembly and analysis.</title>
        <authorList>
            <person name="Dalloul R.A."/>
            <person name="Long J.A."/>
            <person name="Zimin A.V."/>
            <person name="Aslam L."/>
            <person name="Beal K."/>
            <person name="Blomberg L.A."/>
            <person name="Bouffard P."/>
            <person name="Burt D.W."/>
            <person name="Crasta O."/>
            <person name="Crooijmans R.P."/>
            <person name="Cooper K."/>
            <person name="Coulombe R.A."/>
            <person name="De S."/>
            <person name="Delany M.E."/>
            <person name="Dodgson J.B."/>
            <person name="Dong J.J."/>
            <person name="Evans C."/>
            <person name="Frederickson K.M."/>
            <person name="Flicek P."/>
            <person name="Florea L."/>
            <person name="Folkerts O."/>
            <person name="Groenen M.A."/>
            <person name="Harkins T.T."/>
            <person name="Herrero J."/>
            <person name="Hoffmann S."/>
            <person name="Megens H.J."/>
            <person name="Jiang A."/>
            <person name="de Jong P."/>
            <person name="Kaiser P."/>
            <person name="Kim H."/>
            <person name="Kim K.W."/>
            <person name="Kim S."/>
            <person name="Langenberger D."/>
            <person name="Lee M.K."/>
            <person name="Lee T."/>
            <person name="Mane S."/>
            <person name="Marcais G."/>
            <person name="Marz M."/>
            <person name="McElroy A.P."/>
            <person name="Modise T."/>
            <person name="Nefedov M."/>
            <person name="Notredame C."/>
            <person name="Paton I.R."/>
            <person name="Payne W.S."/>
            <person name="Pertea G."/>
            <person name="Prickett D."/>
            <person name="Puiu D."/>
            <person name="Qioa D."/>
            <person name="Raineri E."/>
            <person name="Ruffier M."/>
            <person name="Salzberg S.L."/>
            <person name="Schatz M.C."/>
            <person name="Scheuring C."/>
            <person name="Schmidt C.J."/>
            <person name="Schroeder S."/>
            <person name="Searle S.M."/>
            <person name="Smith E.J."/>
            <person name="Smith J."/>
            <person name="Sonstegard T.S."/>
            <person name="Stadler P.F."/>
            <person name="Tafer H."/>
            <person name="Tu Z.J."/>
            <person name="Van Tassell C.P."/>
            <person name="Vilella A.J."/>
            <person name="Williams K.P."/>
            <person name="Yorke J.A."/>
            <person name="Zhang L."/>
            <person name="Zhang H.B."/>
            <person name="Zhang X."/>
            <person name="Zhang Y."/>
            <person name="Reed K.M."/>
        </authorList>
    </citation>
    <scope>NUCLEOTIDE SEQUENCE [LARGE SCALE GENOMIC DNA]</scope>
</reference>
<dbReference type="Pfam" id="PF13879">
    <property type="entry name" value="Hmw_CFAP97"/>
    <property type="match status" value="1"/>
</dbReference>
<dbReference type="InParanoid" id="A0A803XXH5"/>
<organism evidence="2 3">
    <name type="scientific">Meleagris gallopavo</name>
    <name type="common">Wild turkey</name>
    <dbReference type="NCBI Taxonomy" id="9103"/>
    <lineage>
        <taxon>Eukaryota</taxon>
        <taxon>Metazoa</taxon>
        <taxon>Chordata</taxon>
        <taxon>Craniata</taxon>
        <taxon>Vertebrata</taxon>
        <taxon>Euteleostomi</taxon>
        <taxon>Archelosauria</taxon>
        <taxon>Archosauria</taxon>
        <taxon>Dinosauria</taxon>
        <taxon>Saurischia</taxon>
        <taxon>Theropoda</taxon>
        <taxon>Coelurosauria</taxon>
        <taxon>Aves</taxon>
        <taxon>Neognathae</taxon>
        <taxon>Galloanserae</taxon>
        <taxon>Galliformes</taxon>
        <taxon>Phasianidae</taxon>
        <taxon>Meleagridinae</taxon>
        <taxon>Meleagris</taxon>
    </lineage>
</organism>
<name>A0A803XXH5_MELGA</name>
<evidence type="ECO:0000256" key="1">
    <source>
        <dbReference type="ARBA" id="ARBA00008315"/>
    </source>
</evidence>
<reference evidence="2" key="2">
    <citation type="submission" date="2025-08" db="UniProtKB">
        <authorList>
            <consortium name="Ensembl"/>
        </authorList>
    </citation>
    <scope>IDENTIFICATION</scope>
</reference>
<dbReference type="PANTHER" id="PTHR33768:SF5">
    <property type="entry name" value="SPERM AXONEMAL MAINTENANCE PROTEIN CFAP97D1"/>
    <property type="match status" value="1"/>
</dbReference>
<dbReference type="Ensembl" id="ENSMGAT00000026487.1">
    <property type="protein sequence ID" value="ENSMGAP00000024221.1"/>
    <property type="gene ID" value="ENSMGAG00000019614.1"/>
</dbReference>
<dbReference type="GO" id="GO:0007288">
    <property type="term" value="P:sperm axoneme assembly"/>
    <property type="evidence" value="ECO:0007669"/>
    <property type="project" value="Ensembl"/>
</dbReference>
<sequence length="137" mass="16355">MTTKKRLESQIWKMGGRDNLNKVTGTARHWVDKTPLHAQSWQPVNLRKIQDDQKRISLIERDNKKLIENLAAIQRGPARVDCWNKCFYRRSKSDKQNKKIMTITVENHGLLKRLATCKPTYDQKKFEMEWQNTRQFK</sequence>
<keyword evidence="3" id="KW-1185">Reference proteome</keyword>
<gene>
    <name evidence="2" type="primary">CFAP97D1</name>
</gene>
<accession>A0A803XXH5</accession>
<evidence type="ECO:0000313" key="2">
    <source>
        <dbReference type="Ensembl" id="ENSMGAP00000024221.1"/>
    </source>
</evidence>
<dbReference type="GeneTree" id="ENSGT00390000018148"/>
<dbReference type="InterPro" id="IPR038792">
    <property type="entry name" value="CFAP97D1/2"/>
</dbReference>
<dbReference type="Proteomes" id="UP000001645">
    <property type="component" value="Chromosome 29"/>
</dbReference>